<name>A0AA39KDE2_ARMTA</name>
<proteinExistence type="predicted"/>
<comment type="cofactor">
    <cofactor evidence="1">
        <name>FMN</name>
        <dbReference type="ChEBI" id="CHEBI:58210"/>
    </cofactor>
</comment>
<dbReference type="PANTHER" id="PTHR43303">
    <property type="entry name" value="NADPH DEHYDROGENASE C23G7.10C-RELATED"/>
    <property type="match status" value="1"/>
</dbReference>
<evidence type="ECO:0000256" key="1">
    <source>
        <dbReference type="ARBA" id="ARBA00001917"/>
    </source>
</evidence>
<dbReference type="Gene3D" id="3.20.20.70">
    <property type="entry name" value="Aldolase class I"/>
    <property type="match status" value="1"/>
</dbReference>
<dbReference type="AlphaFoldDB" id="A0AA39KDE2"/>
<evidence type="ECO:0000313" key="3">
    <source>
        <dbReference type="Proteomes" id="UP001175211"/>
    </source>
</evidence>
<organism evidence="2 3">
    <name type="scientific">Armillaria tabescens</name>
    <name type="common">Ringless honey mushroom</name>
    <name type="synonym">Agaricus tabescens</name>
    <dbReference type="NCBI Taxonomy" id="1929756"/>
    <lineage>
        <taxon>Eukaryota</taxon>
        <taxon>Fungi</taxon>
        <taxon>Dikarya</taxon>
        <taxon>Basidiomycota</taxon>
        <taxon>Agaricomycotina</taxon>
        <taxon>Agaricomycetes</taxon>
        <taxon>Agaricomycetidae</taxon>
        <taxon>Agaricales</taxon>
        <taxon>Marasmiineae</taxon>
        <taxon>Physalacriaceae</taxon>
        <taxon>Desarmillaria</taxon>
    </lineage>
</organism>
<dbReference type="RefSeq" id="XP_060331187.1">
    <property type="nucleotide sequence ID" value="XM_060469594.1"/>
</dbReference>
<dbReference type="SUPFAM" id="SSF51395">
    <property type="entry name" value="FMN-linked oxidoreductases"/>
    <property type="match status" value="1"/>
</dbReference>
<gene>
    <name evidence="2" type="ORF">EV420DRAFT_1479594</name>
</gene>
<protein>
    <submittedName>
        <fullName evidence="2">Uncharacterized protein</fullName>
    </submittedName>
</protein>
<keyword evidence="3" id="KW-1185">Reference proteome</keyword>
<dbReference type="InterPro" id="IPR013785">
    <property type="entry name" value="Aldolase_TIM"/>
</dbReference>
<evidence type="ECO:0000313" key="2">
    <source>
        <dbReference type="EMBL" id="KAK0458937.1"/>
    </source>
</evidence>
<comment type="caution">
    <text evidence="2">The sequence shown here is derived from an EMBL/GenBank/DDBJ whole genome shotgun (WGS) entry which is preliminary data.</text>
</comment>
<dbReference type="GO" id="GO:0050661">
    <property type="term" value="F:NADP binding"/>
    <property type="evidence" value="ECO:0007669"/>
    <property type="project" value="InterPro"/>
</dbReference>
<dbReference type="EMBL" id="JAUEPS010000016">
    <property type="protein sequence ID" value="KAK0458937.1"/>
    <property type="molecule type" value="Genomic_DNA"/>
</dbReference>
<dbReference type="PANTHER" id="PTHR43303:SF4">
    <property type="entry name" value="NADPH DEHYDROGENASE C23G7.10C-RELATED"/>
    <property type="match status" value="1"/>
</dbReference>
<dbReference type="InterPro" id="IPR044152">
    <property type="entry name" value="YqjM-like"/>
</dbReference>
<sequence length="112" mass="11963">MAPSAVNVPAPGISFFTPAQTPPAGTAIPQPDGKPIPTLFQPLTIRGVTFQNRIFLSPLCQYSAQDGFMTPWHTGHLCWHKCAICAMASANASAIVPKGCWDIRPNFCVPGL</sequence>
<dbReference type="GO" id="GO:0003959">
    <property type="term" value="F:NADPH dehydrogenase activity"/>
    <property type="evidence" value="ECO:0007669"/>
    <property type="project" value="InterPro"/>
</dbReference>
<dbReference type="GeneID" id="85353142"/>
<reference evidence="2" key="1">
    <citation type="submission" date="2023-06" db="EMBL/GenBank/DDBJ databases">
        <authorList>
            <consortium name="Lawrence Berkeley National Laboratory"/>
            <person name="Ahrendt S."/>
            <person name="Sahu N."/>
            <person name="Indic B."/>
            <person name="Wong-Bajracharya J."/>
            <person name="Merenyi Z."/>
            <person name="Ke H.-M."/>
            <person name="Monk M."/>
            <person name="Kocsube S."/>
            <person name="Drula E."/>
            <person name="Lipzen A."/>
            <person name="Balint B."/>
            <person name="Henrissat B."/>
            <person name="Andreopoulos B."/>
            <person name="Martin F.M."/>
            <person name="Harder C.B."/>
            <person name="Rigling D."/>
            <person name="Ford K.L."/>
            <person name="Foster G.D."/>
            <person name="Pangilinan J."/>
            <person name="Papanicolaou A."/>
            <person name="Barry K."/>
            <person name="LaButti K."/>
            <person name="Viragh M."/>
            <person name="Koriabine M."/>
            <person name="Yan M."/>
            <person name="Riley R."/>
            <person name="Champramary S."/>
            <person name="Plett K.L."/>
            <person name="Tsai I.J."/>
            <person name="Slot J."/>
            <person name="Sipos G."/>
            <person name="Plett J."/>
            <person name="Nagy L.G."/>
            <person name="Grigoriev I.V."/>
        </authorList>
    </citation>
    <scope>NUCLEOTIDE SEQUENCE</scope>
    <source>
        <strain evidence="2">CCBAS 213</strain>
    </source>
</reference>
<dbReference type="Proteomes" id="UP001175211">
    <property type="component" value="Unassembled WGS sequence"/>
</dbReference>
<accession>A0AA39KDE2</accession>
<dbReference type="GO" id="GO:0010181">
    <property type="term" value="F:FMN binding"/>
    <property type="evidence" value="ECO:0007669"/>
    <property type="project" value="InterPro"/>
</dbReference>